<keyword evidence="3" id="KW-0808">Transferase</keyword>
<evidence type="ECO:0000259" key="1">
    <source>
        <dbReference type="Pfam" id="PF00534"/>
    </source>
</evidence>
<evidence type="ECO:0000313" key="4">
    <source>
        <dbReference type="Proteomes" id="UP000316008"/>
    </source>
</evidence>
<dbReference type="InterPro" id="IPR050194">
    <property type="entry name" value="Glycosyltransferase_grp1"/>
</dbReference>
<feature type="domain" description="Glycosyltransferase subfamily 4-like N-terminal" evidence="2">
    <location>
        <begin position="18"/>
        <end position="201"/>
    </location>
</feature>
<evidence type="ECO:0000313" key="3">
    <source>
        <dbReference type="EMBL" id="TSJ45686.1"/>
    </source>
</evidence>
<dbReference type="OrthoDB" id="9811902at2"/>
<dbReference type="AlphaFoldDB" id="A0A556N0J6"/>
<protein>
    <submittedName>
        <fullName evidence="3">Glycosyltransferase family 4 protein</fullName>
    </submittedName>
</protein>
<accession>A0A556N0J6</accession>
<organism evidence="3 4">
    <name type="scientific">Fluviicola chungangensis</name>
    <dbReference type="NCBI Taxonomy" id="2597671"/>
    <lineage>
        <taxon>Bacteria</taxon>
        <taxon>Pseudomonadati</taxon>
        <taxon>Bacteroidota</taxon>
        <taxon>Flavobacteriia</taxon>
        <taxon>Flavobacteriales</taxon>
        <taxon>Crocinitomicaceae</taxon>
        <taxon>Fluviicola</taxon>
    </lineage>
</organism>
<comment type="caution">
    <text evidence="3">The sequence shown here is derived from an EMBL/GenBank/DDBJ whole genome shotgun (WGS) entry which is preliminary data.</text>
</comment>
<name>A0A556N0J6_9FLAO</name>
<dbReference type="RefSeq" id="WP_144332641.1">
    <property type="nucleotide sequence ID" value="NZ_VLPL01000003.1"/>
</dbReference>
<evidence type="ECO:0000259" key="2">
    <source>
        <dbReference type="Pfam" id="PF13579"/>
    </source>
</evidence>
<dbReference type="CDD" id="cd03794">
    <property type="entry name" value="GT4_WbuB-like"/>
    <property type="match status" value="1"/>
</dbReference>
<gene>
    <name evidence="3" type="ORF">FO442_08025</name>
</gene>
<dbReference type="SUPFAM" id="SSF53756">
    <property type="entry name" value="UDP-Glycosyltransferase/glycogen phosphorylase"/>
    <property type="match status" value="1"/>
</dbReference>
<sequence length="407" mass="46147">MGLRLLILTQYYPPEIGAPQNRLHELAVRLKAKGLHVEVLTAMPNYPKMEIHEAYRNGKILEETIDGIPVHRAKIYVSASKGIVKRLLNYFSFVFTSYWRGKKLENFDFLMVESPPLFLGYSAMRLSRKLKAKLIFNVSDLWPESAEKLGLVTNKFLLGMAYRLEAKCYRKSFLITGQTQGIVDDISRRFPDKKVVWLPNGVDLGYYNPAEIEPIGYRKRNHLNESDILFFYGGVVGYAQGLDVILNAAKLVEHRPEIQFIIQGAGPEKERLLELKKEMNVKNVHFLPPVDKSEMPGVLKEINVAVIPLRKLDLFEGAIPSKVFETLAMEIPILLGVNGEARIHFADKAQAAIFVEPENASVLAENVLFLADNPELAKEMGKKGRKYAEIQFNRDVIASNFLKTLSE</sequence>
<keyword evidence="4" id="KW-1185">Reference proteome</keyword>
<dbReference type="Gene3D" id="3.40.50.2000">
    <property type="entry name" value="Glycogen Phosphorylase B"/>
    <property type="match status" value="2"/>
</dbReference>
<dbReference type="InterPro" id="IPR028098">
    <property type="entry name" value="Glyco_trans_4-like_N"/>
</dbReference>
<dbReference type="Proteomes" id="UP000316008">
    <property type="component" value="Unassembled WGS sequence"/>
</dbReference>
<reference evidence="3 4" key="1">
    <citation type="submission" date="2019-07" db="EMBL/GenBank/DDBJ databases">
        <authorList>
            <person name="Huq M.A."/>
        </authorList>
    </citation>
    <scope>NUCLEOTIDE SEQUENCE [LARGE SCALE GENOMIC DNA]</scope>
    <source>
        <strain evidence="3 4">MAH-3</strain>
    </source>
</reference>
<dbReference type="Pfam" id="PF13579">
    <property type="entry name" value="Glyco_trans_4_4"/>
    <property type="match status" value="1"/>
</dbReference>
<dbReference type="GO" id="GO:0016758">
    <property type="term" value="F:hexosyltransferase activity"/>
    <property type="evidence" value="ECO:0007669"/>
    <property type="project" value="TreeGrafter"/>
</dbReference>
<dbReference type="PANTHER" id="PTHR45947">
    <property type="entry name" value="SULFOQUINOVOSYL TRANSFERASE SQD2"/>
    <property type="match status" value="1"/>
</dbReference>
<dbReference type="InterPro" id="IPR001296">
    <property type="entry name" value="Glyco_trans_1"/>
</dbReference>
<feature type="domain" description="Glycosyl transferase family 1" evidence="1">
    <location>
        <begin position="218"/>
        <end position="386"/>
    </location>
</feature>
<dbReference type="EMBL" id="VLPL01000003">
    <property type="protein sequence ID" value="TSJ45686.1"/>
    <property type="molecule type" value="Genomic_DNA"/>
</dbReference>
<dbReference type="Pfam" id="PF00534">
    <property type="entry name" value="Glycos_transf_1"/>
    <property type="match status" value="1"/>
</dbReference>
<proteinExistence type="predicted"/>
<dbReference type="PANTHER" id="PTHR45947:SF3">
    <property type="entry name" value="SULFOQUINOVOSYL TRANSFERASE SQD2"/>
    <property type="match status" value="1"/>
</dbReference>